<evidence type="ECO:0000313" key="2">
    <source>
        <dbReference type="Proteomes" id="UP001596074"/>
    </source>
</evidence>
<dbReference type="Proteomes" id="UP001596074">
    <property type="component" value="Unassembled WGS sequence"/>
</dbReference>
<evidence type="ECO:0000313" key="1">
    <source>
        <dbReference type="EMBL" id="MFC5752299.1"/>
    </source>
</evidence>
<dbReference type="Gene3D" id="3.20.20.80">
    <property type="entry name" value="Glycosidases"/>
    <property type="match status" value="1"/>
</dbReference>
<accession>A0ABW1A9Z2</accession>
<dbReference type="SUPFAM" id="SSF51445">
    <property type="entry name" value="(Trans)glycosidases"/>
    <property type="match status" value="1"/>
</dbReference>
<evidence type="ECO:0008006" key="3">
    <source>
        <dbReference type="Google" id="ProtNLM"/>
    </source>
</evidence>
<dbReference type="EMBL" id="JBHSON010000085">
    <property type="protein sequence ID" value="MFC5752299.1"/>
    <property type="molecule type" value="Genomic_DNA"/>
</dbReference>
<dbReference type="InterPro" id="IPR017853">
    <property type="entry name" value="GH"/>
</dbReference>
<keyword evidence="2" id="KW-1185">Reference proteome</keyword>
<proteinExistence type="predicted"/>
<protein>
    <recommendedName>
        <fullName evidence="3">Abortive infection protein</fullName>
    </recommendedName>
</protein>
<sequence length="323" mass="36012">MPLTIKGISYTVEELPPEVVRRDLAAVRDALHCTTVMLIGTDTARQIEAARQALELGLAVYIRPYLPDRPHRELLDHLAATAAAAEELRARFPDRVTLLVGSEFSLTAPGMLPGPRVFVRLQVLVRPRLRRLFDRRVTRGLNALLADALATARRSFRGPVTYAAGFWEDVDWSGFDIVGINLYRLGTDHAGYEERLRALRRDDGKPVVVTEFGCGAFTGADLMGPGSFRIVRWFADPPRVRDGHVRDERTQAAYLSDLIGLYGEHGVDGCFVFTFAMRDFPHRADPGRDLDMAGFGVVKVSADDPGRWEPKEAFHEVARRFGA</sequence>
<comment type="caution">
    <text evidence="1">The sequence shown here is derived from an EMBL/GenBank/DDBJ whole genome shotgun (WGS) entry which is preliminary data.</text>
</comment>
<name>A0ABW1A9Z2_9ACTN</name>
<dbReference type="RefSeq" id="WP_378288259.1">
    <property type="nucleotide sequence ID" value="NZ_JBHSON010000085.1"/>
</dbReference>
<organism evidence="1 2">
    <name type="scientific">Actinomadura rugatobispora</name>
    <dbReference type="NCBI Taxonomy" id="1994"/>
    <lineage>
        <taxon>Bacteria</taxon>
        <taxon>Bacillati</taxon>
        <taxon>Actinomycetota</taxon>
        <taxon>Actinomycetes</taxon>
        <taxon>Streptosporangiales</taxon>
        <taxon>Thermomonosporaceae</taxon>
        <taxon>Actinomadura</taxon>
    </lineage>
</organism>
<reference evidence="2" key="1">
    <citation type="journal article" date="2019" name="Int. J. Syst. Evol. Microbiol.">
        <title>The Global Catalogue of Microorganisms (GCM) 10K type strain sequencing project: providing services to taxonomists for standard genome sequencing and annotation.</title>
        <authorList>
            <consortium name="The Broad Institute Genomics Platform"/>
            <consortium name="The Broad Institute Genome Sequencing Center for Infectious Disease"/>
            <person name="Wu L."/>
            <person name="Ma J."/>
        </authorList>
    </citation>
    <scope>NUCLEOTIDE SEQUENCE [LARGE SCALE GENOMIC DNA]</scope>
    <source>
        <strain evidence="2">KCTC 42087</strain>
    </source>
</reference>
<gene>
    <name evidence="1" type="ORF">ACFPZN_42375</name>
</gene>